<keyword evidence="1" id="KW-0472">Membrane</keyword>
<dbReference type="EMBL" id="KX494108">
    <property type="protein sequence ID" value="ARX96662.1"/>
    <property type="molecule type" value="Genomic_DNA"/>
</dbReference>
<evidence type="ECO:0000313" key="2">
    <source>
        <dbReference type="EMBL" id="ARX96662.1"/>
    </source>
</evidence>
<organism evidence="2">
    <name type="scientific">Eucera floralia</name>
    <dbReference type="NCBI Taxonomy" id="599063"/>
    <lineage>
        <taxon>Eukaryota</taxon>
        <taxon>Metazoa</taxon>
        <taxon>Ecdysozoa</taxon>
        <taxon>Arthropoda</taxon>
        <taxon>Hexapoda</taxon>
        <taxon>Insecta</taxon>
        <taxon>Pterygota</taxon>
        <taxon>Neoptera</taxon>
        <taxon>Endopterygota</taxon>
        <taxon>Hymenoptera</taxon>
        <taxon>Apocrita</taxon>
        <taxon>Aculeata</taxon>
        <taxon>Apoidea</taxon>
        <taxon>Anthophila</taxon>
        <taxon>Apidae</taxon>
        <taxon>Eucera</taxon>
        <taxon>Synhalonia</taxon>
    </lineage>
</organism>
<protein>
    <submittedName>
        <fullName evidence="2">NADH dehydrogenase subunit 4L</fullName>
    </submittedName>
</protein>
<feature type="transmembrane region" description="Helical" evidence="1">
    <location>
        <begin position="44"/>
        <end position="72"/>
    </location>
</feature>
<feature type="transmembrane region" description="Helical" evidence="1">
    <location>
        <begin position="20"/>
        <end position="38"/>
    </location>
</feature>
<dbReference type="Gene3D" id="1.10.287.3510">
    <property type="match status" value="1"/>
</dbReference>
<keyword evidence="2" id="KW-0496">Mitochondrion</keyword>
<keyword evidence="1" id="KW-0812">Transmembrane</keyword>
<proteinExistence type="predicted"/>
<reference evidence="2" key="1">
    <citation type="journal article" date="2018" name="Mol. Phylogenet. Evol.">
        <title>Gene arrangement and sequence of mitochondrial genomes yield insights into the phylogeny and evolution of bees and sphecid wasps (Hymenoptera: Apoidea).</title>
        <authorList>
            <person name="Zheng B.Y."/>
            <person name="Cao L.J."/>
            <person name="Tang P."/>
            <person name="van Achterberg K."/>
            <person name="Hoffmann A.A."/>
            <person name="Chen H.Y."/>
            <person name="Chen X.X."/>
            <person name="Wei S.J."/>
        </authorList>
    </citation>
    <scope>NUCLEOTIDE SEQUENCE</scope>
</reference>
<evidence type="ECO:0000256" key="1">
    <source>
        <dbReference type="SAM" id="Phobius"/>
    </source>
</evidence>
<accession>A0A343DRI8</accession>
<sequence length="84" mass="10275">MMLFMFLMYMHLMKIKKNYLCYLIGLEYISSILLFFLIMNNNEIWMFMFMMIYLVCEVVIGLSLLISLNYMMGHDKIYLMMMMC</sequence>
<dbReference type="AlphaFoldDB" id="A0A343DRI8"/>
<gene>
    <name evidence="2" type="primary">nad4l</name>
</gene>
<geneLocation type="mitochondrion" evidence="2"/>
<keyword evidence="1" id="KW-1133">Transmembrane helix</keyword>
<name>A0A343DRI8_9HYME</name>